<dbReference type="EMBL" id="CAXIEN010000166">
    <property type="protein sequence ID" value="CAL1283346.1"/>
    <property type="molecule type" value="Genomic_DNA"/>
</dbReference>
<name>A0AAV2AHK5_9ARAC</name>
<comment type="caution">
    <text evidence="2">The sequence shown here is derived from an EMBL/GenBank/DDBJ whole genome shotgun (WGS) entry which is preliminary data.</text>
</comment>
<dbReference type="AlphaFoldDB" id="A0AAV2AHK5"/>
<proteinExistence type="predicted"/>
<gene>
    <name evidence="2" type="ORF">LARSCL_LOCUS12543</name>
</gene>
<feature type="chain" id="PRO_5043370977" evidence="1">
    <location>
        <begin position="28"/>
        <end position="79"/>
    </location>
</feature>
<organism evidence="2 3">
    <name type="scientific">Larinioides sclopetarius</name>
    <dbReference type="NCBI Taxonomy" id="280406"/>
    <lineage>
        <taxon>Eukaryota</taxon>
        <taxon>Metazoa</taxon>
        <taxon>Ecdysozoa</taxon>
        <taxon>Arthropoda</taxon>
        <taxon>Chelicerata</taxon>
        <taxon>Arachnida</taxon>
        <taxon>Araneae</taxon>
        <taxon>Araneomorphae</taxon>
        <taxon>Entelegynae</taxon>
        <taxon>Araneoidea</taxon>
        <taxon>Araneidae</taxon>
        <taxon>Larinioides</taxon>
    </lineage>
</organism>
<keyword evidence="1" id="KW-0732">Signal</keyword>
<evidence type="ECO:0000313" key="2">
    <source>
        <dbReference type="EMBL" id="CAL1283346.1"/>
    </source>
</evidence>
<dbReference type="Proteomes" id="UP001497382">
    <property type="component" value="Unassembled WGS sequence"/>
</dbReference>
<accession>A0AAV2AHK5</accession>
<keyword evidence="3" id="KW-1185">Reference proteome</keyword>
<reference evidence="2 3" key="1">
    <citation type="submission" date="2024-04" db="EMBL/GenBank/DDBJ databases">
        <authorList>
            <person name="Rising A."/>
            <person name="Reimegard J."/>
            <person name="Sonavane S."/>
            <person name="Akerstrom W."/>
            <person name="Nylinder S."/>
            <person name="Hedman E."/>
            <person name="Kallberg Y."/>
        </authorList>
    </citation>
    <scope>NUCLEOTIDE SEQUENCE [LARGE SCALE GENOMIC DNA]</scope>
</reference>
<evidence type="ECO:0000256" key="1">
    <source>
        <dbReference type="SAM" id="SignalP"/>
    </source>
</evidence>
<sequence>MALKQAMMRFYLLLALVVCVAVFVVQAEGMEFGFLRGARKIRQSGGGDTANIKLCLLDAGISTAQLAEILPLITGLLNQ</sequence>
<feature type="signal peptide" evidence="1">
    <location>
        <begin position="1"/>
        <end position="27"/>
    </location>
</feature>
<evidence type="ECO:0000313" key="3">
    <source>
        <dbReference type="Proteomes" id="UP001497382"/>
    </source>
</evidence>
<protein>
    <submittedName>
        <fullName evidence="2">Uncharacterized protein</fullName>
    </submittedName>
</protein>